<comment type="caution">
    <text evidence="2">The sequence shown here is derived from an EMBL/GenBank/DDBJ whole genome shotgun (WGS) entry which is preliminary data.</text>
</comment>
<evidence type="ECO:0000313" key="2">
    <source>
        <dbReference type="EMBL" id="MBD2702081.1"/>
    </source>
</evidence>
<name>A0A926Y3R1_9BACT</name>
<evidence type="ECO:0000256" key="1">
    <source>
        <dbReference type="SAM" id="SignalP"/>
    </source>
</evidence>
<dbReference type="RefSeq" id="WP_190887933.1">
    <property type="nucleotide sequence ID" value="NZ_JACWZY010000012.1"/>
</dbReference>
<evidence type="ECO:0000313" key="3">
    <source>
        <dbReference type="Proteomes" id="UP000598820"/>
    </source>
</evidence>
<gene>
    <name evidence="2" type="ORF">IC229_15630</name>
</gene>
<feature type="signal peptide" evidence="1">
    <location>
        <begin position="1"/>
        <end position="28"/>
    </location>
</feature>
<dbReference type="AlphaFoldDB" id="A0A926Y3R1"/>
<reference evidence="2" key="1">
    <citation type="submission" date="2020-09" db="EMBL/GenBank/DDBJ databases">
        <authorList>
            <person name="Kim M.K."/>
        </authorList>
    </citation>
    <scope>NUCLEOTIDE SEQUENCE</scope>
    <source>
        <strain evidence="2">BT702</strain>
    </source>
</reference>
<dbReference type="PROSITE" id="PS51257">
    <property type="entry name" value="PROKAR_LIPOPROTEIN"/>
    <property type="match status" value="1"/>
</dbReference>
<keyword evidence="3" id="KW-1185">Reference proteome</keyword>
<dbReference type="Proteomes" id="UP000598820">
    <property type="component" value="Unassembled WGS sequence"/>
</dbReference>
<keyword evidence="1" id="KW-0732">Signal</keyword>
<sequence length="117" mass="12895">MNFFVKSIRYAATTVLCVGLLLITSCHPDDTIPAASTVKLDETDVVLKKILALGFKKSDVVDKGDYWVVQGDIKFDKPKKSKNAKKSQTLVDFTPLVSSWHAPNVAVTVDHSFPNET</sequence>
<accession>A0A926Y3R1</accession>
<feature type="chain" id="PRO_5037830251" description="PASTA domain-containing protein" evidence="1">
    <location>
        <begin position="29"/>
        <end position="117"/>
    </location>
</feature>
<evidence type="ECO:0008006" key="4">
    <source>
        <dbReference type="Google" id="ProtNLM"/>
    </source>
</evidence>
<dbReference type="EMBL" id="JACWZY010000012">
    <property type="protein sequence ID" value="MBD2702081.1"/>
    <property type="molecule type" value="Genomic_DNA"/>
</dbReference>
<protein>
    <recommendedName>
        <fullName evidence="4">PASTA domain-containing protein</fullName>
    </recommendedName>
</protein>
<proteinExistence type="predicted"/>
<organism evidence="2 3">
    <name type="scientific">Spirosoma profusum</name>
    <dbReference type="NCBI Taxonomy" id="2771354"/>
    <lineage>
        <taxon>Bacteria</taxon>
        <taxon>Pseudomonadati</taxon>
        <taxon>Bacteroidota</taxon>
        <taxon>Cytophagia</taxon>
        <taxon>Cytophagales</taxon>
        <taxon>Cytophagaceae</taxon>
        <taxon>Spirosoma</taxon>
    </lineage>
</organism>